<organism evidence="2 3">
    <name type="scientific">Amnibacterium soli</name>
    <dbReference type="NCBI Taxonomy" id="1282736"/>
    <lineage>
        <taxon>Bacteria</taxon>
        <taxon>Bacillati</taxon>
        <taxon>Actinomycetota</taxon>
        <taxon>Actinomycetes</taxon>
        <taxon>Micrococcales</taxon>
        <taxon>Microbacteriaceae</taxon>
        <taxon>Amnibacterium</taxon>
    </lineage>
</organism>
<dbReference type="EMBL" id="BAABLP010000003">
    <property type="protein sequence ID" value="GAA4745490.1"/>
    <property type="molecule type" value="Genomic_DNA"/>
</dbReference>
<evidence type="ECO:0000313" key="3">
    <source>
        <dbReference type="Proteomes" id="UP001500121"/>
    </source>
</evidence>
<comment type="caution">
    <text evidence="2">The sequence shown here is derived from an EMBL/GenBank/DDBJ whole genome shotgun (WGS) entry which is preliminary data.</text>
</comment>
<proteinExistence type="predicted"/>
<keyword evidence="1" id="KW-0812">Transmembrane</keyword>
<protein>
    <submittedName>
        <fullName evidence="2">Uncharacterized protein</fullName>
    </submittedName>
</protein>
<keyword evidence="1" id="KW-1133">Transmembrane helix</keyword>
<accession>A0ABP8Z3D8</accession>
<feature type="transmembrane region" description="Helical" evidence="1">
    <location>
        <begin position="66"/>
        <end position="86"/>
    </location>
</feature>
<sequence>MPVGVLGVALLWSVPFASGGAAARAVTDVALGNWVLLLIWSVWSTSLTMAATWVQRAGRPLGRGWTVVQTALLLVALVWALPPVLLAAPAPLQLAASVAAHVVLPVAALLLSMLQALLLFLHA</sequence>
<reference evidence="3" key="1">
    <citation type="journal article" date="2019" name="Int. J. Syst. Evol. Microbiol.">
        <title>The Global Catalogue of Microorganisms (GCM) 10K type strain sequencing project: providing services to taxonomists for standard genome sequencing and annotation.</title>
        <authorList>
            <consortium name="The Broad Institute Genomics Platform"/>
            <consortium name="The Broad Institute Genome Sequencing Center for Infectious Disease"/>
            <person name="Wu L."/>
            <person name="Ma J."/>
        </authorList>
    </citation>
    <scope>NUCLEOTIDE SEQUENCE [LARGE SCALE GENOMIC DNA]</scope>
    <source>
        <strain evidence="3">JCM 19015</strain>
    </source>
</reference>
<evidence type="ECO:0000313" key="2">
    <source>
        <dbReference type="EMBL" id="GAA4745490.1"/>
    </source>
</evidence>
<feature type="transmembrane region" description="Helical" evidence="1">
    <location>
        <begin position="98"/>
        <end position="121"/>
    </location>
</feature>
<evidence type="ECO:0000256" key="1">
    <source>
        <dbReference type="SAM" id="Phobius"/>
    </source>
</evidence>
<name>A0ABP8Z3D8_9MICO</name>
<dbReference type="Proteomes" id="UP001500121">
    <property type="component" value="Unassembled WGS sequence"/>
</dbReference>
<gene>
    <name evidence="2" type="ORF">GCM10025783_16640</name>
</gene>
<keyword evidence="3" id="KW-1185">Reference proteome</keyword>
<feature type="transmembrane region" description="Helical" evidence="1">
    <location>
        <begin position="33"/>
        <end position="54"/>
    </location>
</feature>
<keyword evidence="1" id="KW-0472">Membrane</keyword>